<dbReference type="InterPro" id="IPR016197">
    <property type="entry name" value="Chromo-like_dom_sf"/>
</dbReference>
<organism evidence="3 4">
    <name type="scientific">Nicotiana attenuata</name>
    <name type="common">Coyote tobacco</name>
    <dbReference type="NCBI Taxonomy" id="49451"/>
    <lineage>
        <taxon>Eukaryota</taxon>
        <taxon>Viridiplantae</taxon>
        <taxon>Streptophyta</taxon>
        <taxon>Embryophyta</taxon>
        <taxon>Tracheophyta</taxon>
        <taxon>Spermatophyta</taxon>
        <taxon>Magnoliopsida</taxon>
        <taxon>eudicotyledons</taxon>
        <taxon>Gunneridae</taxon>
        <taxon>Pentapetalae</taxon>
        <taxon>asterids</taxon>
        <taxon>lamiids</taxon>
        <taxon>Solanales</taxon>
        <taxon>Solanaceae</taxon>
        <taxon>Nicotianoideae</taxon>
        <taxon>Nicotianeae</taxon>
        <taxon>Nicotiana</taxon>
    </lineage>
</organism>
<dbReference type="PANTHER" id="PTHR46148">
    <property type="entry name" value="CHROMO DOMAIN-CONTAINING PROTEIN"/>
    <property type="match status" value="1"/>
</dbReference>
<protein>
    <recommendedName>
        <fullName evidence="5">Chromo domain-containing protein</fullName>
    </recommendedName>
</protein>
<name>A0A1J6ILU4_NICAT</name>
<dbReference type="PANTHER" id="PTHR46148:SF52">
    <property type="entry name" value="OS04G0603800 PROTEIN"/>
    <property type="match status" value="1"/>
</dbReference>
<evidence type="ECO:0008006" key="5">
    <source>
        <dbReference type="Google" id="ProtNLM"/>
    </source>
</evidence>
<feature type="domain" description="Tf2-1-like SH3-like" evidence="2">
    <location>
        <begin position="212"/>
        <end position="275"/>
    </location>
</feature>
<dbReference type="Pfam" id="PF00385">
    <property type="entry name" value="Chromo"/>
    <property type="match status" value="1"/>
</dbReference>
<dbReference type="InterPro" id="IPR023780">
    <property type="entry name" value="Chromo_domain"/>
</dbReference>
<dbReference type="OMA" id="AYLREFH"/>
<dbReference type="SUPFAM" id="SSF54160">
    <property type="entry name" value="Chromo domain-like"/>
    <property type="match status" value="1"/>
</dbReference>
<feature type="non-terminal residue" evidence="3">
    <location>
        <position position="1"/>
    </location>
</feature>
<evidence type="ECO:0000313" key="3">
    <source>
        <dbReference type="EMBL" id="OIS99850.1"/>
    </source>
</evidence>
<dbReference type="InterPro" id="IPR056924">
    <property type="entry name" value="SH3_Tf2-1"/>
</dbReference>
<proteinExistence type="predicted"/>
<accession>A0A1J6ILU4</accession>
<sequence>QYLLEQKVTSAMQQKGLTKLLGLDYEVQYKKRAENRVADALSRQFESLPTEAHHQAALLAISMNVPVCVQEISASYEEDALDDELIAQLAIDLQGPQIWQYTSGVLRNKGKIYIGTRGTLRQQLISIFHDSTIGGHSRQLGTYKSPFEALYGFSPPQLSMGPLLETTFPVVVDVMMQRQQMQQLLKDNLLKAQERMKLHADQKSTEREFQVGDMVYLKLQPYRQTSLALRRNLKLSSKYYGHYQILSRVGQVAYKLLMTPTSKVHLVFHVSLLKRKIGSRAVVQSVLPRTSDEGQFLVKPVAILQRQLVQKGNVADVKVLIQWSNLPPEDATWEDYDFIKAKFP</sequence>
<dbReference type="Proteomes" id="UP000187609">
    <property type="component" value="Unassembled WGS sequence"/>
</dbReference>
<gene>
    <name evidence="3" type="ORF">A4A49_62696</name>
</gene>
<dbReference type="Pfam" id="PF24626">
    <property type="entry name" value="SH3_Tf2-1"/>
    <property type="match status" value="1"/>
</dbReference>
<dbReference type="EMBL" id="MJEQ01037190">
    <property type="protein sequence ID" value="OIS99850.1"/>
    <property type="molecule type" value="Genomic_DNA"/>
</dbReference>
<evidence type="ECO:0000259" key="1">
    <source>
        <dbReference type="Pfam" id="PF00385"/>
    </source>
</evidence>
<comment type="caution">
    <text evidence="3">The sequence shown here is derived from an EMBL/GenBank/DDBJ whole genome shotgun (WGS) entry which is preliminary data.</text>
</comment>
<keyword evidence="4" id="KW-1185">Reference proteome</keyword>
<dbReference type="Gramene" id="OIS99850">
    <property type="protein sequence ID" value="OIS99850"/>
    <property type="gene ID" value="A4A49_62696"/>
</dbReference>
<evidence type="ECO:0000313" key="4">
    <source>
        <dbReference type="Proteomes" id="UP000187609"/>
    </source>
</evidence>
<reference evidence="3" key="1">
    <citation type="submission" date="2016-11" db="EMBL/GenBank/DDBJ databases">
        <title>The genome of Nicotiana attenuata.</title>
        <authorList>
            <person name="Xu S."/>
            <person name="Brockmoeller T."/>
            <person name="Gaquerel E."/>
            <person name="Navarro A."/>
            <person name="Kuhl H."/>
            <person name="Gase K."/>
            <person name="Ling Z."/>
            <person name="Zhou W."/>
            <person name="Kreitzer C."/>
            <person name="Stanke M."/>
            <person name="Tang H."/>
            <person name="Lyons E."/>
            <person name="Pandey P."/>
            <person name="Pandey S.P."/>
            <person name="Timmermann B."/>
            <person name="Baldwin I.T."/>
        </authorList>
    </citation>
    <scope>NUCLEOTIDE SEQUENCE [LARGE SCALE GENOMIC DNA]</scope>
    <source>
        <strain evidence="3">UT</strain>
    </source>
</reference>
<feature type="domain" description="Chromo" evidence="1">
    <location>
        <begin position="301"/>
        <end position="342"/>
    </location>
</feature>
<evidence type="ECO:0000259" key="2">
    <source>
        <dbReference type="Pfam" id="PF24626"/>
    </source>
</evidence>
<dbReference type="AlphaFoldDB" id="A0A1J6ILU4"/>